<gene>
    <name evidence="11" type="ORF">Sru01_37130</name>
</gene>
<dbReference type="GO" id="GO:0005524">
    <property type="term" value="F:ATP binding"/>
    <property type="evidence" value="ECO:0007669"/>
    <property type="project" value="UniProtKB-KW"/>
</dbReference>
<organism evidence="11 12">
    <name type="scientific">Sphaerisporangium rufum</name>
    <dbReference type="NCBI Taxonomy" id="1381558"/>
    <lineage>
        <taxon>Bacteria</taxon>
        <taxon>Bacillati</taxon>
        <taxon>Actinomycetota</taxon>
        <taxon>Actinomycetes</taxon>
        <taxon>Streptosporangiales</taxon>
        <taxon>Streptosporangiaceae</taxon>
        <taxon>Sphaerisporangium</taxon>
    </lineage>
</organism>
<keyword evidence="3" id="KW-0597">Phosphoprotein</keyword>
<dbReference type="EMBL" id="BOOU01000052">
    <property type="protein sequence ID" value="GII78731.1"/>
    <property type="molecule type" value="Genomic_DNA"/>
</dbReference>
<keyword evidence="8" id="KW-0902">Two-component regulatory system</keyword>
<dbReference type="GO" id="GO:0000155">
    <property type="term" value="F:phosphorelay sensor kinase activity"/>
    <property type="evidence" value="ECO:0007669"/>
    <property type="project" value="InterPro"/>
</dbReference>
<feature type="transmembrane region" description="Helical" evidence="9">
    <location>
        <begin position="130"/>
        <end position="147"/>
    </location>
</feature>
<dbReference type="GO" id="GO:0016020">
    <property type="term" value="C:membrane"/>
    <property type="evidence" value="ECO:0007669"/>
    <property type="project" value="InterPro"/>
</dbReference>
<dbReference type="RefSeq" id="WP_203987718.1">
    <property type="nucleotide sequence ID" value="NZ_BOOU01000052.1"/>
</dbReference>
<feature type="transmembrane region" description="Helical" evidence="9">
    <location>
        <begin position="72"/>
        <end position="101"/>
    </location>
</feature>
<sequence>MRFRGIRPGRPLLTGRDRRVTLLAATGVAVSCAAVQIIVFAGDGPLPELALNLLLDACLPLVVRLPRTVGTLAVAVTALLALAGGPAPPAAASLVVSFLVYVLPWRQAFAFAAVLAIPAIPLWAPSWPRVYVALSATALPALVALYLRTRVELLRALHRRAELADAERRLLAERAETAERRRLAAELHDIVTHHVTEIVLHADALRVTTADAEARAAAEHIRRAGTRTLTELGDLMRVVTTGARPVPAPRAGYHTDDDTGGDLSALAAADGAELAVRGDPATVPAVVARAVYRVVQESLTNARKHAPGAPVTVAVAYPGGRAEVEVRNDRPARGPDPALAGSGSGMGLAGLHRRVTLLGGTFHAGPDGTGGFAVRATVPAGGAAQDGGGPGAG</sequence>
<dbReference type="EC" id="2.7.13.3" evidence="2"/>
<keyword evidence="12" id="KW-1185">Reference proteome</keyword>
<evidence type="ECO:0000313" key="12">
    <source>
        <dbReference type="Proteomes" id="UP000655287"/>
    </source>
</evidence>
<keyword evidence="5" id="KW-0547">Nucleotide-binding</keyword>
<dbReference type="InterPro" id="IPR050482">
    <property type="entry name" value="Sensor_HK_TwoCompSys"/>
</dbReference>
<feature type="domain" description="Histidine kinase/HSP90-like ATPase" evidence="10">
    <location>
        <begin position="286"/>
        <end position="382"/>
    </location>
</feature>
<dbReference type="SUPFAM" id="SSF55874">
    <property type="entry name" value="ATPase domain of HSP90 chaperone/DNA topoisomerase II/histidine kinase"/>
    <property type="match status" value="1"/>
</dbReference>
<dbReference type="Pfam" id="PF07730">
    <property type="entry name" value="HisKA_3"/>
    <property type="match status" value="1"/>
</dbReference>
<dbReference type="Pfam" id="PF02518">
    <property type="entry name" value="HATPase_c"/>
    <property type="match status" value="1"/>
</dbReference>
<name>A0A919UZ50_9ACTN</name>
<evidence type="ECO:0000256" key="4">
    <source>
        <dbReference type="ARBA" id="ARBA00022679"/>
    </source>
</evidence>
<dbReference type="CDD" id="cd16917">
    <property type="entry name" value="HATPase_UhpB-NarQ-NarX-like"/>
    <property type="match status" value="1"/>
</dbReference>
<evidence type="ECO:0000313" key="11">
    <source>
        <dbReference type="EMBL" id="GII78731.1"/>
    </source>
</evidence>
<evidence type="ECO:0000256" key="8">
    <source>
        <dbReference type="ARBA" id="ARBA00023012"/>
    </source>
</evidence>
<comment type="catalytic activity">
    <reaction evidence="1">
        <text>ATP + protein L-histidine = ADP + protein N-phospho-L-histidine.</text>
        <dbReference type="EC" id="2.7.13.3"/>
    </reaction>
</comment>
<evidence type="ECO:0000256" key="5">
    <source>
        <dbReference type="ARBA" id="ARBA00022741"/>
    </source>
</evidence>
<dbReference type="GO" id="GO:0046983">
    <property type="term" value="F:protein dimerization activity"/>
    <property type="evidence" value="ECO:0007669"/>
    <property type="project" value="InterPro"/>
</dbReference>
<evidence type="ECO:0000259" key="10">
    <source>
        <dbReference type="SMART" id="SM00387"/>
    </source>
</evidence>
<evidence type="ECO:0000256" key="7">
    <source>
        <dbReference type="ARBA" id="ARBA00022840"/>
    </source>
</evidence>
<comment type="caution">
    <text evidence="11">The sequence shown here is derived from an EMBL/GenBank/DDBJ whole genome shotgun (WGS) entry which is preliminary data.</text>
</comment>
<keyword evidence="9" id="KW-1133">Transmembrane helix</keyword>
<dbReference type="Gene3D" id="1.20.5.1930">
    <property type="match status" value="1"/>
</dbReference>
<feature type="transmembrane region" description="Helical" evidence="9">
    <location>
        <begin position="20"/>
        <end position="41"/>
    </location>
</feature>
<dbReference type="InterPro" id="IPR003594">
    <property type="entry name" value="HATPase_dom"/>
</dbReference>
<proteinExistence type="predicted"/>
<feature type="transmembrane region" description="Helical" evidence="9">
    <location>
        <begin position="108"/>
        <end position="124"/>
    </location>
</feature>
<dbReference type="Proteomes" id="UP000655287">
    <property type="component" value="Unassembled WGS sequence"/>
</dbReference>
<protein>
    <recommendedName>
        <fullName evidence="2">histidine kinase</fullName>
        <ecNumber evidence="2">2.7.13.3</ecNumber>
    </recommendedName>
</protein>
<dbReference type="InterPro" id="IPR036890">
    <property type="entry name" value="HATPase_C_sf"/>
</dbReference>
<evidence type="ECO:0000256" key="9">
    <source>
        <dbReference type="SAM" id="Phobius"/>
    </source>
</evidence>
<dbReference type="PANTHER" id="PTHR24421:SF10">
    <property type="entry name" value="NITRATE_NITRITE SENSOR PROTEIN NARQ"/>
    <property type="match status" value="1"/>
</dbReference>
<keyword evidence="9" id="KW-0472">Membrane</keyword>
<accession>A0A919UZ50</accession>
<keyword evidence="6 11" id="KW-0418">Kinase</keyword>
<dbReference type="Gene3D" id="3.30.565.10">
    <property type="entry name" value="Histidine kinase-like ATPase, C-terminal domain"/>
    <property type="match status" value="1"/>
</dbReference>
<keyword evidence="4" id="KW-0808">Transferase</keyword>
<dbReference type="PROSITE" id="PS51257">
    <property type="entry name" value="PROKAR_LIPOPROTEIN"/>
    <property type="match status" value="1"/>
</dbReference>
<dbReference type="SMART" id="SM00387">
    <property type="entry name" value="HATPase_c"/>
    <property type="match status" value="1"/>
</dbReference>
<evidence type="ECO:0000256" key="3">
    <source>
        <dbReference type="ARBA" id="ARBA00022553"/>
    </source>
</evidence>
<evidence type="ECO:0000256" key="1">
    <source>
        <dbReference type="ARBA" id="ARBA00000085"/>
    </source>
</evidence>
<dbReference type="InterPro" id="IPR011712">
    <property type="entry name" value="Sig_transdc_His_kin_sub3_dim/P"/>
</dbReference>
<keyword evidence="7" id="KW-0067">ATP-binding</keyword>
<evidence type="ECO:0000256" key="2">
    <source>
        <dbReference type="ARBA" id="ARBA00012438"/>
    </source>
</evidence>
<dbReference type="AlphaFoldDB" id="A0A919UZ50"/>
<reference evidence="11" key="1">
    <citation type="submission" date="2021-01" db="EMBL/GenBank/DDBJ databases">
        <title>Whole genome shotgun sequence of Sphaerisporangium rufum NBRC 109079.</title>
        <authorList>
            <person name="Komaki H."/>
            <person name="Tamura T."/>
        </authorList>
    </citation>
    <scope>NUCLEOTIDE SEQUENCE</scope>
    <source>
        <strain evidence="11">NBRC 109079</strain>
    </source>
</reference>
<evidence type="ECO:0000256" key="6">
    <source>
        <dbReference type="ARBA" id="ARBA00022777"/>
    </source>
</evidence>
<dbReference type="PANTHER" id="PTHR24421">
    <property type="entry name" value="NITRATE/NITRITE SENSOR PROTEIN NARX-RELATED"/>
    <property type="match status" value="1"/>
</dbReference>
<keyword evidence="9" id="KW-0812">Transmembrane</keyword>